<organism evidence="1 2">
    <name type="scientific">Solanum commersonii</name>
    <name type="common">Commerson's wild potato</name>
    <name type="synonym">Commerson's nightshade</name>
    <dbReference type="NCBI Taxonomy" id="4109"/>
    <lineage>
        <taxon>Eukaryota</taxon>
        <taxon>Viridiplantae</taxon>
        <taxon>Streptophyta</taxon>
        <taxon>Embryophyta</taxon>
        <taxon>Tracheophyta</taxon>
        <taxon>Spermatophyta</taxon>
        <taxon>Magnoliopsida</taxon>
        <taxon>eudicotyledons</taxon>
        <taxon>Gunneridae</taxon>
        <taxon>Pentapetalae</taxon>
        <taxon>asterids</taxon>
        <taxon>lamiids</taxon>
        <taxon>Solanales</taxon>
        <taxon>Solanaceae</taxon>
        <taxon>Solanoideae</taxon>
        <taxon>Solaneae</taxon>
        <taxon>Solanum</taxon>
    </lineage>
</organism>
<accession>A0A9J5Y3L2</accession>
<proteinExistence type="predicted"/>
<protein>
    <submittedName>
        <fullName evidence="1">Uncharacterized protein</fullName>
    </submittedName>
</protein>
<dbReference type="AlphaFoldDB" id="A0A9J5Y3L2"/>
<dbReference type="OrthoDB" id="623670at2759"/>
<comment type="caution">
    <text evidence="1">The sequence shown here is derived from an EMBL/GenBank/DDBJ whole genome shotgun (WGS) entry which is preliminary data.</text>
</comment>
<gene>
    <name evidence="1" type="ORF">H5410_035092</name>
</gene>
<evidence type="ECO:0000313" key="2">
    <source>
        <dbReference type="Proteomes" id="UP000824120"/>
    </source>
</evidence>
<dbReference type="EMBL" id="JACXVP010000007">
    <property type="protein sequence ID" value="KAG5593860.1"/>
    <property type="molecule type" value="Genomic_DNA"/>
</dbReference>
<dbReference type="Proteomes" id="UP000824120">
    <property type="component" value="Chromosome 7"/>
</dbReference>
<sequence>MAIIPKSIFLLIIGVVAALFSIALAIPGTAGFYRKDYYVLVDNCPGCGPSEHVTMDISEDAYRIIANPVVVQGHVSIDYVK</sequence>
<reference evidence="1 2" key="1">
    <citation type="submission" date="2020-09" db="EMBL/GenBank/DDBJ databases">
        <title>De no assembly of potato wild relative species, Solanum commersonii.</title>
        <authorList>
            <person name="Cho K."/>
        </authorList>
    </citation>
    <scope>NUCLEOTIDE SEQUENCE [LARGE SCALE GENOMIC DNA]</scope>
    <source>
        <strain evidence="1">LZ3.2</strain>
        <tissue evidence="1">Leaf</tissue>
    </source>
</reference>
<keyword evidence="2" id="KW-1185">Reference proteome</keyword>
<name>A0A9J5Y3L2_SOLCO</name>
<evidence type="ECO:0000313" key="1">
    <source>
        <dbReference type="EMBL" id="KAG5593860.1"/>
    </source>
</evidence>